<dbReference type="AlphaFoldDB" id="A0A501XB14"/>
<reference evidence="1 2" key="1">
    <citation type="submission" date="2019-06" db="EMBL/GenBank/DDBJ databases">
        <title>Mycoplasma falconis type strain whole genome sequence.</title>
        <authorList>
            <person name="Spergser J."/>
        </authorList>
    </citation>
    <scope>NUCLEOTIDE SEQUENCE [LARGE SCALE GENOMIC DNA]</scope>
    <source>
        <strain evidence="1 2">ATCC 51372</strain>
    </source>
</reference>
<dbReference type="RefSeq" id="WP_140781195.1">
    <property type="nucleotide sequence ID" value="NZ_VFSS01000003.1"/>
</dbReference>
<gene>
    <name evidence="1" type="ORF">FJO69_01255</name>
</gene>
<dbReference type="Proteomes" id="UP000319776">
    <property type="component" value="Unassembled WGS sequence"/>
</dbReference>
<protein>
    <submittedName>
        <fullName evidence="1">Uncharacterized protein</fullName>
    </submittedName>
</protein>
<sequence length="237" mass="27815">MSNLENNEKEFDLKISEIEKLRYSDPLKAIYVIDEAKKQFAAKNEQQDLDTLRELVLIEIKKKNLKTQTSLDTLSLINSLKNKKMDYAFMLIYNELKAREDLAKYASEFQYFFNEEGFDASGFQTLIYDLLSEANIDWEYKIQGKTINPSKLGSFLKNQDILKMQNEIINSFYDDVAKNKIARQVFAAYLFQNWIDILLNKTNEDYENIINVVKVLYGEQKPEGLSEKAQKLYEVFK</sequence>
<dbReference type="OrthoDB" id="396237at2"/>
<organism evidence="1 2">
    <name type="scientific">[Mycoplasma] falconis</name>
    <dbReference type="NCBI Taxonomy" id="92403"/>
    <lineage>
        <taxon>Bacteria</taxon>
        <taxon>Bacillati</taxon>
        <taxon>Mycoplasmatota</taxon>
        <taxon>Mycoplasmoidales</taxon>
        <taxon>Metamycoplasmataceae</taxon>
        <taxon>Metamycoplasma</taxon>
    </lineage>
</organism>
<name>A0A501XB14_9BACT</name>
<evidence type="ECO:0000313" key="1">
    <source>
        <dbReference type="EMBL" id="TPE57543.1"/>
    </source>
</evidence>
<proteinExistence type="predicted"/>
<comment type="caution">
    <text evidence="1">The sequence shown here is derived from an EMBL/GenBank/DDBJ whole genome shotgun (WGS) entry which is preliminary data.</text>
</comment>
<evidence type="ECO:0000313" key="2">
    <source>
        <dbReference type="Proteomes" id="UP000319776"/>
    </source>
</evidence>
<keyword evidence="2" id="KW-1185">Reference proteome</keyword>
<accession>A0A501XB14</accession>
<dbReference type="EMBL" id="VFSS01000003">
    <property type="protein sequence ID" value="TPE57543.1"/>
    <property type="molecule type" value="Genomic_DNA"/>
</dbReference>